<dbReference type="NCBIfam" id="TIGR02254">
    <property type="entry name" value="YjjG_YfnB"/>
    <property type="match status" value="1"/>
</dbReference>
<evidence type="ECO:0000313" key="2">
    <source>
        <dbReference type="Proteomes" id="UP000010138"/>
    </source>
</evidence>
<dbReference type="InterPro" id="IPR036412">
    <property type="entry name" value="HAD-like_sf"/>
</dbReference>
<dbReference type="eggNOG" id="COG1011">
    <property type="taxonomic scope" value="Bacteria"/>
</dbReference>
<dbReference type="EMBL" id="AFNN01000016">
    <property type="protein sequence ID" value="EGL86267.1"/>
    <property type="molecule type" value="Genomic_DNA"/>
</dbReference>
<dbReference type="Gene3D" id="3.40.50.1000">
    <property type="entry name" value="HAD superfamily/HAD-like"/>
    <property type="match status" value="1"/>
</dbReference>
<dbReference type="SFLD" id="SFLDG01129">
    <property type="entry name" value="C1.5:_HAD__Beta-PGM__Phosphata"/>
    <property type="match status" value="1"/>
</dbReference>
<dbReference type="AlphaFoldDB" id="F5W0N0"/>
<dbReference type="PANTHER" id="PTHR47478">
    <property type="match status" value="1"/>
</dbReference>
<proteinExistence type="predicted"/>
<dbReference type="OrthoDB" id="9802350at2"/>
<comment type="caution">
    <text evidence="1">The sequence shown here is derived from an EMBL/GenBank/DDBJ whole genome shotgun (WGS) entry which is preliminary data.</text>
</comment>
<dbReference type="InterPro" id="IPR052550">
    <property type="entry name" value="Pyrimidine_5'-ntase_YjjG"/>
</dbReference>
<dbReference type="PANTHER" id="PTHR47478:SF1">
    <property type="entry name" value="PYRIMIDINE 5'-NUCLEOTIDASE YJJG"/>
    <property type="match status" value="1"/>
</dbReference>
<reference evidence="1 2" key="1">
    <citation type="submission" date="2011-04" db="EMBL/GenBank/DDBJ databases">
        <authorList>
            <person name="Durkin A.S."/>
            <person name="Radune D."/>
            <person name="Hostetler J."/>
            <person name="Torralba M."/>
            <person name="Gillis M."/>
            <person name="Methe B."/>
            <person name="Sutton G."/>
            <person name="Nelson K.E."/>
        </authorList>
    </citation>
    <scope>NUCLEOTIDE SEQUENCE [LARGE SCALE GENOMIC DNA]</scope>
    <source>
        <strain evidence="1 2">SK1076</strain>
    </source>
</reference>
<dbReference type="NCBIfam" id="TIGR01549">
    <property type="entry name" value="HAD-SF-IA-v1"/>
    <property type="match status" value="1"/>
</dbReference>
<protein>
    <submittedName>
        <fullName evidence="1">HAD hydrolase, TIGR02254 family</fullName>
    </submittedName>
</protein>
<name>F5W0N0_9STRE</name>
<dbReference type="Gene3D" id="1.10.150.240">
    <property type="entry name" value="Putative phosphatase, domain 2"/>
    <property type="match status" value="1"/>
</dbReference>
<dbReference type="InterPro" id="IPR011951">
    <property type="entry name" value="HAD-SF_hydro_IA_YjjG/PynA"/>
</dbReference>
<accession>F5W0N0</accession>
<dbReference type="InterPro" id="IPR023214">
    <property type="entry name" value="HAD_sf"/>
</dbReference>
<sequence length="230" mass="26406">MTYKFLLFDLDHTLLDFDAAEDVALTQLLKEEGVADIQEYKDYYIPMNKALWKDLELKKITKQELVNTRFSRLFEHFGIEKDGIHLAERYQFYLAQQGQIFSGAIELLDNLIDRGYELYAATNGITSIQTGRLTQSGLASYFNQVFISEQLQTQKPDALFYEIIGQQIPGFCKENTVMIGDSLTADIQGGNNAGIDTIWYNPHYLENKTQAKPIYEVHSYQELLDCLDSI</sequence>
<evidence type="ECO:0000313" key="1">
    <source>
        <dbReference type="EMBL" id="EGL86267.1"/>
    </source>
</evidence>
<dbReference type="SFLD" id="SFLDS00003">
    <property type="entry name" value="Haloacid_Dehalogenase"/>
    <property type="match status" value="1"/>
</dbReference>
<dbReference type="InterPro" id="IPR041492">
    <property type="entry name" value="HAD_2"/>
</dbReference>
<dbReference type="Proteomes" id="UP000010138">
    <property type="component" value="Unassembled WGS sequence"/>
</dbReference>
<dbReference type="GO" id="GO:0008253">
    <property type="term" value="F:5'-nucleotidase activity"/>
    <property type="evidence" value="ECO:0007669"/>
    <property type="project" value="InterPro"/>
</dbReference>
<dbReference type="InterPro" id="IPR006439">
    <property type="entry name" value="HAD-SF_hydro_IA"/>
</dbReference>
<keyword evidence="1" id="KW-0378">Hydrolase</keyword>
<dbReference type="RefSeq" id="WP_006150715.1">
    <property type="nucleotide sequence ID" value="NZ_AFNN01000016.1"/>
</dbReference>
<dbReference type="Pfam" id="PF13419">
    <property type="entry name" value="HAD_2"/>
    <property type="match status" value="1"/>
</dbReference>
<dbReference type="InterPro" id="IPR023198">
    <property type="entry name" value="PGP-like_dom2"/>
</dbReference>
<dbReference type="SUPFAM" id="SSF56784">
    <property type="entry name" value="HAD-like"/>
    <property type="match status" value="1"/>
</dbReference>
<gene>
    <name evidence="1" type="ORF">HMPREF9967_1152</name>
</gene>
<organism evidence="1 2">
    <name type="scientific">Streptococcus infantis SK1076</name>
    <dbReference type="NCBI Taxonomy" id="1005705"/>
    <lineage>
        <taxon>Bacteria</taxon>
        <taxon>Bacillati</taxon>
        <taxon>Bacillota</taxon>
        <taxon>Bacilli</taxon>
        <taxon>Lactobacillales</taxon>
        <taxon>Streptococcaceae</taxon>
        <taxon>Streptococcus</taxon>
    </lineage>
</organism>